<reference evidence="1 2" key="1">
    <citation type="submission" date="2016-04" db="EMBL/GenBank/DDBJ databases">
        <title>Genome sequence of Clostridium magnum DSM 2767.</title>
        <authorList>
            <person name="Poehlein A."/>
            <person name="Uhlig R."/>
            <person name="Fischer R."/>
            <person name="Bahl H."/>
            <person name="Daniel R."/>
        </authorList>
    </citation>
    <scope>NUCLEOTIDE SEQUENCE [LARGE SCALE GENOMIC DNA]</scope>
    <source>
        <strain evidence="1 2">DSM 2767</strain>
    </source>
</reference>
<evidence type="ECO:0000313" key="1">
    <source>
        <dbReference type="EMBL" id="KZL88937.1"/>
    </source>
</evidence>
<proteinExistence type="predicted"/>
<protein>
    <submittedName>
        <fullName evidence="1">Uncharacterized protein</fullName>
    </submittedName>
</protein>
<evidence type="ECO:0000313" key="2">
    <source>
        <dbReference type="Proteomes" id="UP000076603"/>
    </source>
</evidence>
<comment type="caution">
    <text evidence="1">The sequence shown here is derived from an EMBL/GenBank/DDBJ whole genome shotgun (WGS) entry which is preliminary data.</text>
</comment>
<gene>
    <name evidence="1" type="ORF">CLMAG_58410</name>
</gene>
<accession>A0A162QTD7</accession>
<dbReference type="AlphaFoldDB" id="A0A162QTD7"/>
<dbReference type="PATRIC" id="fig|1121326.3.peg.5902"/>
<dbReference type="EMBL" id="LWAE01000013">
    <property type="protein sequence ID" value="KZL88937.1"/>
    <property type="molecule type" value="Genomic_DNA"/>
</dbReference>
<organism evidence="1 2">
    <name type="scientific">Clostridium magnum DSM 2767</name>
    <dbReference type="NCBI Taxonomy" id="1121326"/>
    <lineage>
        <taxon>Bacteria</taxon>
        <taxon>Bacillati</taxon>
        <taxon>Bacillota</taxon>
        <taxon>Clostridia</taxon>
        <taxon>Eubacteriales</taxon>
        <taxon>Clostridiaceae</taxon>
        <taxon>Clostridium</taxon>
    </lineage>
</organism>
<keyword evidence="2" id="KW-1185">Reference proteome</keyword>
<name>A0A162QTD7_9CLOT</name>
<dbReference type="Proteomes" id="UP000076603">
    <property type="component" value="Unassembled WGS sequence"/>
</dbReference>
<sequence length="33" mass="3339">MKYSKPVVLNSASVNSAVCGGGTPCGRPCQKKA</sequence>